<sequence length="444" mass="49293">MAKEQKQVPYIISSLQDREEEKEREFDPGSDEPGTPLPLTVTSRVLYMLGDLTAGPAYKFTQWLELVRKRTINKYRPSGFPTRPDAMHMSARESNPDLKNISTLEQTTEISLWEKLGKAAVLDVEPSSFSWDMLSSLHHTEHSGSTEQSDDDTNRALEVTVNSGGVVFFALFSRSNNGDLDAKEAAAVIKISSSRMATQSERLGYEFAKWLGVRVPQARVIHNFSLEWLQIKEAAEKARDAAVSEGDEVGEMTCSELLEALELSRCLFLMNREVAEKIAVALADKRASANMDALVEERCRPIVIGALQKERRTTSVAGRLDAHNAGYESQRSDISDVTESPLSSKMKAKDQSAIETDNNDFLIVAIDSGVPRRPPAGKRANDQENYPKLVELLLNSSAYSSNLLYEITGGKLGSISEGTFKDSISSYSLYIRSWIACYVHFCVS</sequence>
<keyword evidence="4" id="KW-1185">Reference proteome</keyword>
<accession>A0AAD3P766</accession>
<feature type="compositionally biased region" description="Basic and acidic residues" evidence="1">
    <location>
        <begin position="16"/>
        <end position="27"/>
    </location>
</feature>
<evidence type="ECO:0000259" key="2">
    <source>
        <dbReference type="Pfam" id="PF09192"/>
    </source>
</evidence>
<dbReference type="InterPro" id="IPR015275">
    <property type="entry name" value="Actin-fragmin_kin_cat_dom"/>
</dbReference>
<dbReference type="PANTHER" id="PTHR47100">
    <property type="entry name" value="DUAL SPECIFICITY PROTEIN PHOSPHATASE PHS1"/>
    <property type="match status" value="1"/>
</dbReference>
<dbReference type="InterPro" id="IPR035010">
    <property type="entry name" value="PHS1"/>
</dbReference>
<comment type="caution">
    <text evidence="3">The sequence shown here is derived from an EMBL/GenBank/DDBJ whole genome shotgun (WGS) entry which is preliminary data.</text>
</comment>
<feature type="domain" description="Actin-fragmin kinase catalytic" evidence="2">
    <location>
        <begin position="109"/>
        <end position="263"/>
    </location>
</feature>
<organism evidence="3 4">
    <name type="scientific">Nepenthes gracilis</name>
    <name type="common">Slender pitcher plant</name>
    <dbReference type="NCBI Taxonomy" id="150966"/>
    <lineage>
        <taxon>Eukaryota</taxon>
        <taxon>Viridiplantae</taxon>
        <taxon>Streptophyta</taxon>
        <taxon>Embryophyta</taxon>
        <taxon>Tracheophyta</taxon>
        <taxon>Spermatophyta</taxon>
        <taxon>Magnoliopsida</taxon>
        <taxon>eudicotyledons</taxon>
        <taxon>Gunneridae</taxon>
        <taxon>Pentapetalae</taxon>
        <taxon>Caryophyllales</taxon>
        <taxon>Nepenthaceae</taxon>
        <taxon>Nepenthes</taxon>
    </lineage>
</organism>
<dbReference type="PANTHER" id="PTHR47100:SF5">
    <property type="entry name" value="DUAL SPECIFICITY PROTEIN PHOSPHATASE PHS1"/>
    <property type="match status" value="1"/>
</dbReference>
<dbReference type="GO" id="GO:0009737">
    <property type="term" value="P:response to abscisic acid"/>
    <property type="evidence" value="ECO:0007669"/>
    <property type="project" value="InterPro"/>
</dbReference>
<dbReference type="Proteomes" id="UP001279734">
    <property type="component" value="Unassembled WGS sequence"/>
</dbReference>
<dbReference type="EMBL" id="BSYO01000002">
    <property type="protein sequence ID" value="GMH01106.1"/>
    <property type="molecule type" value="Genomic_DNA"/>
</dbReference>
<dbReference type="Pfam" id="PF09192">
    <property type="entry name" value="Act-Frag_cataly"/>
    <property type="match status" value="1"/>
</dbReference>
<reference evidence="3" key="1">
    <citation type="submission" date="2023-05" db="EMBL/GenBank/DDBJ databases">
        <title>Nepenthes gracilis genome sequencing.</title>
        <authorList>
            <person name="Fukushima K."/>
        </authorList>
    </citation>
    <scope>NUCLEOTIDE SEQUENCE</scope>
    <source>
        <strain evidence="3">SING2019-196</strain>
    </source>
</reference>
<evidence type="ECO:0000256" key="1">
    <source>
        <dbReference type="SAM" id="MobiDB-lite"/>
    </source>
</evidence>
<dbReference type="AlphaFoldDB" id="A0AAD3P766"/>
<feature type="region of interest" description="Disordered" evidence="1">
    <location>
        <begin position="1"/>
        <end position="37"/>
    </location>
</feature>
<dbReference type="GO" id="GO:0004721">
    <property type="term" value="F:phosphoprotein phosphatase activity"/>
    <property type="evidence" value="ECO:0007669"/>
    <property type="project" value="InterPro"/>
</dbReference>
<evidence type="ECO:0000313" key="3">
    <source>
        <dbReference type="EMBL" id="GMH01106.1"/>
    </source>
</evidence>
<protein>
    <recommendedName>
        <fullName evidence="2">Actin-fragmin kinase catalytic domain-containing protein</fullName>
    </recommendedName>
</protein>
<dbReference type="InterPro" id="IPR011009">
    <property type="entry name" value="Kinase-like_dom_sf"/>
</dbReference>
<evidence type="ECO:0000313" key="4">
    <source>
        <dbReference type="Proteomes" id="UP001279734"/>
    </source>
</evidence>
<gene>
    <name evidence="3" type="ORF">Nepgr_002945</name>
</gene>
<dbReference type="GO" id="GO:0043622">
    <property type="term" value="P:cortical microtubule organization"/>
    <property type="evidence" value="ECO:0007669"/>
    <property type="project" value="InterPro"/>
</dbReference>
<proteinExistence type="predicted"/>
<dbReference type="SUPFAM" id="SSF56112">
    <property type="entry name" value="Protein kinase-like (PK-like)"/>
    <property type="match status" value="1"/>
</dbReference>
<name>A0AAD3P766_NEPGR</name>